<evidence type="ECO:0000313" key="2">
    <source>
        <dbReference type="Proteomes" id="UP001597297"/>
    </source>
</evidence>
<dbReference type="RefSeq" id="WP_377094594.1">
    <property type="nucleotide sequence ID" value="NZ_JBHSJM010000001.1"/>
</dbReference>
<name>A0ABW5E235_9BACT</name>
<proteinExistence type="predicted"/>
<evidence type="ECO:0000313" key="1">
    <source>
        <dbReference type="EMBL" id="MFD2276646.1"/>
    </source>
</evidence>
<reference evidence="2" key="1">
    <citation type="journal article" date="2019" name="Int. J. Syst. Evol. Microbiol.">
        <title>The Global Catalogue of Microorganisms (GCM) 10K type strain sequencing project: providing services to taxonomists for standard genome sequencing and annotation.</title>
        <authorList>
            <consortium name="The Broad Institute Genomics Platform"/>
            <consortium name="The Broad Institute Genome Sequencing Center for Infectious Disease"/>
            <person name="Wu L."/>
            <person name="Ma J."/>
        </authorList>
    </citation>
    <scope>NUCLEOTIDE SEQUENCE [LARGE SCALE GENOMIC DNA]</scope>
    <source>
        <strain evidence="2">JCM 16545</strain>
    </source>
</reference>
<organism evidence="1 2">
    <name type="scientific">Rubritalea spongiae</name>
    <dbReference type="NCBI Taxonomy" id="430797"/>
    <lineage>
        <taxon>Bacteria</taxon>
        <taxon>Pseudomonadati</taxon>
        <taxon>Verrucomicrobiota</taxon>
        <taxon>Verrucomicrobiia</taxon>
        <taxon>Verrucomicrobiales</taxon>
        <taxon>Rubritaleaceae</taxon>
        <taxon>Rubritalea</taxon>
    </lineage>
</organism>
<dbReference type="InterPro" id="IPR025355">
    <property type="entry name" value="DUF4259"/>
</dbReference>
<gene>
    <name evidence="1" type="ORF">ACFSQZ_09220</name>
</gene>
<dbReference type="Pfam" id="PF14078">
    <property type="entry name" value="DUF4259"/>
    <property type="match status" value="1"/>
</dbReference>
<keyword evidence="2" id="KW-1185">Reference proteome</keyword>
<accession>A0ABW5E235</accession>
<comment type="caution">
    <text evidence="1">The sequence shown here is derived from an EMBL/GenBank/DDBJ whole genome shotgun (WGS) entry which is preliminary data.</text>
</comment>
<dbReference type="Proteomes" id="UP001597297">
    <property type="component" value="Unassembled WGS sequence"/>
</dbReference>
<dbReference type="EMBL" id="JBHUJC010000026">
    <property type="protein sequence ID" value="MFD2276646.1"/>
    <property type="molecule type" value="Genomic_DNA"/>
</dbReference>
<sequence length="135" mass="15067">MAAWGTKTFEEDTANDWIQELIDADDAREFLIDSLSTEPGFIEADQGSIVLAASETLIALLDEPRVGVPGELVDWVGDNECDDVSDLPETAVESIDRVLGEESEIRQIWSEAEDFDEWLENVEQMREVLSSLSTM</sequence>
<protein>
    <submittedName>
        <fullName evidence="1">DUF4259 domain-containing protein</fullName>
    </submittedName>
</protein>